<evidence type="ECO:0000313" key="2">
    <source>
        <dbReference type="Proteomes" id="UP001595952"/>
    </source>
</evidence>
<dbReference type="EMBL" id="JBHSEI010000001">
    <property type="protein sequence ID" value="MFC4636767.1"/>
    <property type="molecule type" value="Genomic_DNA"/>
</dbReference>
<proteinExistence type="predicted"/>
<accession>A0ABV9I2Z2</accession>
<organism evidence="1 2">
    <name type="scientific">Deinococcus hohokamensis</name>
    <dbReference type="NCBI Taxonomy" id="309883"/>
    <lineage>
        <taxon>Bacteria</taxon>
        <taxon>Thermotogati</taxon>
        <taxon>Deinococcota</taxon>
        <taxon>Deinococci</taxon>
        <taxon>Deinococcales</taxon>
        <taxon>Deinococcaceae</taxon>
        <taxon>Deinococcus</taxon>
    </lineage>
</organism>
<dbReference type="RefSeq" id="WP_380059815.1">
    <property type="nucleotide sequence ID" value="NZ_JBHSEI010000001.1"/>
</dbReference>
<reference evidence="2" key="1">
    <citation type="journal article" date="2019" name="Int. J. Syst. Evol. Microbiol.">
        <title>The Global Catalogue of Microorganisms (GCM) 10K type strain sequencing project: providing services to taxonomists for standard genome sequencing and annotation.</title>
        <authorList>
            <consortium name="The Broad Institute Genomics Platform"/>
            <consortium name="The Broad Institute Genome Sequencing Center for Infectious Disease"/>
            <person name="Wu L."/>
            <person name="Ma J."/>
        </authorList>
    </citation>
    <scope>NUCLEOTIDE SEQUENCE [LARGE SCALE GENOMIC DNA]</scope>
    <source>
        <strain evidence="2">CCUG 55995</strain>
    </source>
</reference>
<protein>
    <submittedName>
        <fullName evidence="1">Uncharacterized protein</fullName>
    </submittedName>
</protein>
<comment type="caution">
    <text evidence="1">The sequence shown here is derived from an EMBL/GenBank/DDBJ whole genome shotgun (WGS) entry which is preliminary data.</text>
</comment>
<name>A0ABV9I2Z2_9DEIO</name>
<gene>
    <name evidence="1" type="ORF">ACFO0D_00300</name>
</gene>
<keyword evidence="2" id="KW-1185">Reference proteome</keyword>
<dbReference type="Proteomes" id="UP001595952">
    <property type="component" value="Unassembled WGS sequence"/>
</dbReference>
<sequence>MNTALFQIELAQLRAQALRQEAAQLRLLQQLRPARTSGLRLPTFLGRLRLT</sequence>
<evidence type="ECO:0000313" key="1">
    <source>
        <dbReference type="EMBL" id="MFC4636767.1"/>
    </source>
</evidence>